<dbReference type="GO" id="GO:0005524">
    <property type="term" value="F:ATP binding"/>
    <property type="evidence" value="ECO:0007669"/>
    <property type="project" value="InterPro"/>
</dbReference>
<dbReference type="InterPro" id="IPR025158">
    <property type="entry name" value="Mg_chelat-rel_C"/>
</dbReference>
<dbReference type="SMART" id="SM00382">
    <property type="entry name" value="AAA"/>
    <property type="match status" value="1"/>
</dbReference>
<name>A0AAE3EC29_9FIRM</name>
<dbReference type="Pfam" id="PF13541">
    <property type="entry name" value="ChlI"/>
    <property type="match status" value="1"/>
</dbReference>
<comment type="caution">
    <text evidence="3">The sequence shown here is derived from an EMBL/GenBank/DDBJ whole genome shotgun (WGS) entry which is preliminary data.</text>
</comment>
<organism evidence="3 4">
    <name type="scientific">Hominifimenecus microfluidus</name>
    <dbReference type="NCBI Taxonomy" id="2885348"/>
    <lineage>
        <taxon>Bacteria</taxon>
        <taxon>Bacillati</taxon>
        <taxon>Bacillota</taxon>
        <taxon>Clostridia</taxon>
        <taxon>Lachnospirales</taxon>
        <taxon>Lachnospiraceae</taxon>
        <taxon>Hominifimenecus</taxon>
    </lineage>
</organism>
<dbReference type="Proteomes" id="UP001198182">
    <property type="component" value="Unassembled WGS sequence"/>
</dbReference>
<dbReference type="InterPro" id="IPR045006">
    <property type="entry name" value="CHLI-like"/>
</dbReference>
<dbReference type="RefSeq" id="WP_308454123.1">
    <property type="nucleotide sequence ID" value="NZ_JAJEQR010000033.1"/>
</dbReference>
<dbReference type="InterPro" id="IPR014721">
    <property type="entry name" value="Ribsml_uS5_D2-typ_fold_subgr"/>
</dbReference>
<evidence type="ECO:0000313" key="3">
    <source>
        <dbReference type="EMBL" id="MCC2231603.1"/>
    </source>
</evidence>
<dbReference type="InterPro" id="IPR000523">
    <property type="entry name" value="Mg_chelatse_chII-like_cat_dom"/>
</dbReference>
<dbReference type="NCBIfam" id="TIGR00368">
    <property type="entry name" value="YifB family Mg chelatase-like AAA ATPase"/>
    <property type="match status" value="1"/>
</dbReference>
<evidence type="ECO:0000259" key="2">
    <source>
        <dbReference type="SMART" id="SM00382"/>
    </source>
</evidence>
<dbReference type="AlphaFoldDB" id="A0AAE3EC29"/>
<dbReference type="InterPro" id="IPR004482">
    <property type="entry name" value="Mg_chelat-rel"/>
</dbReference>
<reference evidence="3" key="1">
    <citation type="submission" date="2021-10" db="EMBL/GenBank/DDBJ databases">
        <title>Anaerobic single-cell dispensing facilitates the cultivation of human gut bacteria.</title>
        <authorList>
            <person name="Afrizal A."/>
        </authorList>
    </citation>
    <scope>NUCLEOTIDE SEQUENCE</scope>
    <source>
        <strain evidence="3">CLA-AA-H215</strain>
    </source>
</reference>
<dbReference type="SUPFAM" id="SSF52540">
    <property type="entry name" value="P-loop containing nucleoside triphosphate hydrolases"/>
    <property type="match status" value="1"/>
</dbReference>
<dbReference type="Pfam" id="PF01078">
    <property type="entry name" value="Mg_chelatase"/>
    <property type="match status" value="1"/>
</dbReference>
<dbReference type="InterPro" id="IPR003593">
    <property type="entry name" value="AAA+_ATPase"/>
</dbReference>
<dbReference type="PANTHER" id="PTHR32039">
    <property type="entry name" value="MAGNESIUM-CHELATASE SUBUNIT CHLI"/>
    <property type="match status" value="1"/>
</dbReference>
<dbReference type="InterPro" id="IPR020568">
    <property type="entry name" value="Ribosomal_Su5_D2-typ_SF"/>
</dbReference>
<dbReference type="EMBL" id="JAJEQR010000033">
    <property type="protein sequence ID" value="MCC2231603.1"/>
    <property type="molecule type" value="Genomic_DNA"/>
</dbReference>
<comment type="similarity">
    <text evidence="1">Belongs to the Mg-chelatase subunits D/I family. ComM subfamily.</text>
</comment>
<dbReference type="Gene3D" id="3.30.230.10">
    <property type="match status" value="1"/>
</dbReference>
<accession>A0AAE3EC29</accession>
<gene>
    <name evidence="3" type="ORF">LKD81_11440</name>
</gene>
<dbReference type="PANTHER" id="PTHR32039:SF7">
    <property type="entry name" value="COMPETENCE PROTEIN COMM"/>
    <property type="match status" value="1"/>
</dbReference>
<keyword evidence="4" id="KW-1185">Reference proteome</keyword>
<dbReference type="Gene3D" id="3.40.50.300">
    <property type="entry name" value="P-loop containing nucleotide triphosphate hydrolases"/>
    <property type="match status" value="1"/>
</dbReference>
<evidence type="ECO:0000313" key="4">
    <source>
        <dbReference type="Proteomes" id="UP001198182"/>
    </source>
</evidence>
<proteinExistence type="inferred from homology"/>
<dbReference type="InterPro" id="IPR027417">
    <property type="entry name" value="P-loop_NTPase"/>
</dbReference>
<sequence>MYSKVNTMAILGIDGMSVSAEVDVSSGLPEFSLVGYLSSEVKEARERVKISLKNSGFRLEPRRITVNLAPADVRKEGTGFDLAIAVGILASYGLIPSDALKSAVFLGELGLDGHVCPVPGVLPMTLAAVERGFRACYVPDANREEAAVATGIRVIGVSTLETLVAFLNAEDETEALSASVPIETSGEEIYDVDFSEVNGQETMRRAAEVAAAGMHNLLMMGTPGSGKTMIARRIPTILPELTREESLEVTRVYSVCGQLPPGCSLMRTRPFRAPHHTVSAAALVGGGQRPRPGEISLAHRGVLFLDELPEFSRTALEALRQPLEDRMVMIARVTASYRFPADIMLCAAMNPCRCGYYPDRSRCRCSEEEVRRYMGRISRPLLDRMDICVEAPPVGYADMKANDRSESSAEIRERVKEAWERQQRRFQNSGIFFNSQMTGREVKHFCRMEVDAEELMEQFFGQMKLSARAYHKVLKVARTIADLAGTEKICADQVSEALAYRHLDRKFWE</sequence>
<dbReference type="SUPFAM" id="SSF54211">
    <property type="entry name" value="Ribosomal protein S5 domain 2-like"/>
    <property type="match status" value="1"/>
</dbReference>
<evidence type="ECO:0000256" key="1">
    <source>
        <dbReference type="ARBA" id="ARBA00006354"/>
    </source>
</evidence>
<protein>
    <submittedName>
        <fullName evidence="3">YifB family Mg chelatase-like AAA ATPase</fullName>
    </submittedName>
</protein>
<feature type="domain" description="AAA+ ATPase" evidence="2">
    <location>
        <begin position="213"/>
        <end position="393"/>
    </location>
</feature>
<dbReference type="Pfam" id="PF13335">
    <property type="entry name" value="Mg_chelatase_C"/>
    <property type="match status" value="1"/>
</dbReference>